<dbReference type="InterPro" id="IPR011990">
    <property type="entry name" value="TPR-like_helical_dom_sf"/>
</dbReference>
<evidence type="ECO:0000313" key="3">
    <source>
        <dbReference type="Proteomes" id="UP000229675"/>
    </source>
</evidence>
<feature type="repeat" description="TPR" evidence="1">
    <location>
        <begin position="174"/>
        <end position="207"/>
    </location>
</feature>
<gene>
    <name evidence="2" type="ORF">COT59_01160</name>
</gene>
<sequence length="225" mass="25864">MKIEELKKEVERLVSQAVEAQREGKPGRGLRLLREAEDKLDSQAKSKTSSLLGLIRHYQGRIYQSMGDYPSAIIPLRTAVALRKGNPVDYAYSKFQFFICKDYGGFMITPREVIETKAALWGLIDASKNPRELGDAFQNLAYIESRKGDIRKAVWLYQAAEIFRGIARDERGFALTWARLGECYLKIGEQEKAEEYGRKALEYFKKSGDIERIKQVREKVFLNKI</sequence>
<keyword evidence="1" id="KW-0802">TPR repeat</keyword>
<dbReference type="Gene3D" id="1.25.40.10">
    <property type="entry name" value="Tetratricopeptide repeat domain"/>
    <property type="match status" value="1"/>
</dbReference>
<dbReference type="Proteomes" id="UP000229675">
    <property type="component" value="Unassembled WGS sequence"/>
</dbReference>
<dbReference type="InterPro" id="IPR019734">
    <property type="entry name" value="TPR_rpt"/>
</dbReference>
<accession>A0A2H0WXJ1</accession>
<reference evidence="3" key="1">
    <citation type="submission" date="2017-09" db="EMBL/GenBank/DDBJ databases">
        <title>Depth-based differentiation of microbial function through sediment-hosted aquifers and enrichment of novel symbionts in the deep terrestrial subsurface.</title>
        <authorList>
            <person name="Probst A.J."/>
            <person name="Ladd B."/>
            <person name="Jarett J.K."/>
            <person name="Geller-Mcgrath D.E."/>
            <person name="Sieber C.M.K."/>
            <person name="Emerson J.B."/>
            <person name="Anantharaman K."/>
            <person name="Thomas B.C."/>
            <person name="Malmstrom R."/>
            <person name="Stieglmeier M."/>
            <person name="Klingl A."/>
            <person name="Woyke T."/>
            <person name="Ryan C.M."/>
            <person name="Banfield J.F."/>
        </authorList>
    </citation>
    <scope>NUCLEOTIDE SEQUENCE [LARGE SCALE GENOMIC DNA]</scope>
</reference>
<dbReference type="PROSITE" id="PS50005">
    <property type="entry name" value="TPR"/>
    <property type="match status" value="1"/>
</dbReference>
<name>A0A2H0WXJ1_9BACT</name>
<dbReference type="EMBL" id="PEZD01000025">
    <property type="protein sequence ID" value="PIS17337.1"/>
    <property type="molecule type" value="Genomic_DNA"/>
</dbReference>
<comment type="caution">
    <text evidence="2">The sequence shown here is derived from an EMBL/GenBank/DDBJ whole genome shotgun (WGS) entry which is preliminary data.</text>
</comment>
<evidence type="ECO:0000256" key="1">
    <source>
        <dbReference type="PROSITE-ProRule" id="PRU00339"/>
    </source>
</evidence>
<proteinExistence type="predicted"/>
<dbReference type="SUPFAM" id="SSF48452">
    <property type="entry name" value="TPR-like"/>
    <property type="match status" value="1"/>
</dbReference>
<evidence type="ECO:0000313" key="2">
    <source>
        <dbReference type="EMBL" id="PIS17337.1"/>
    </source>
</evidence>
<dbReference type="AlphaFoldDB" id="A0A2H0WXJ1"/>
<protein>
    <submittedName>
        <fullName evidence="2">Uncharacterized protein</fullName>
    </submittedName>
</protein>
<dbReference type="Pfam" id="PF13181">
    <property type="entry name" value="TPR_8"/>
    <property type="match status" value="1"/>
</dbReference>
<organism evidence="2 3">
    <name type="scientific">Candidatus Nealsonbacteria bacterium CG09_land_8_20_14_0_10_42_14</name>
    <dbReference type="NCBI Taxonomy" id="1974707"/>
    <lineage>
        <taxon>Bacteria</taxon>
        <taxon>Candidatus Nealsoniibacteriota</taxon>
    </lineage>
</organism>
<dbReference type="SMART" id="SM00028">
    <property type="entry name" value="TPR"/>
    <property type="match status" value="3"/>
</dbReference>